<dbReference type="Pfam" id="PF13539">
    <property type="entry name" value="Peptidase_M15_4"/>
    <property type="match status" value="1"/>
</dbReference>
<name>A0A7T3V4S1_9SPIR</name>
<feature type="domain" description="Peptidase M15C" evidence="1">
    <location>
        <begin position="206"/>
        <end position="284"/>
    </location>
</feature>
<dbReference type="RefSeq" id="WP_198442413.1">
    <property type="nucleotide sequence ID" value="NZ_CBCSHE010000008.1"/>
</dbReference>
<accession>A0A7T3V4S1</accession>
<evidence type="ECO:0000259" key="1">
    <source>
        <dbReference type="Pfam" id="PF13539"/>
    </source>
</evidence>
<proteinExistence type="predicted"/>
<dbReference type="AlphaFoldDB" id="A0A7T3V4S1"/>
<dbReference type="KEGG" id="tper:IWA51_10730"/>
<protein>
    <submittedName>
        <fullName evidence="2">M15 family metallopeptidase</fullName>
    </submittedName>
</protein>
<dbReference type="EMBL" id="CP064936">
    <property type="protein sequence ID" value="QQA00718.1"/>
    <property type="molecule type" value="Genomic_DNA"/>
</dbReference>
<evidence type="ECO:0000313" key="2">
    <source>
        <dbReference type="EMBL" id="QQA00718.1"/>
    </source>
</evidence>
<sequence length="294" mass="34172">MLRKLIFALLTFACGSLTFAFPFLFFEPPELRILEKAYPDIVFEKEFDKEKNDWKILLKVPGIKENKILYWSEGRLLPEAELKNTEKYWSILYSYPKKLLDPADMTEEQKEKLKNFSSRGNRRNGAGTPMFFFDAVYDSSSRAKLEPHIRRTTFLGKPVNVHERIVEPLSRVEQKIKVSAAADAGVKDFTDGIKSADGYLWRIIDGTNRKSFHSLGIAVDILPKRLGGKEIFWSWARDKNPKGWMLTPLSKRWMPPQSVIEIFESEGFVWGGKWGIWDNMHFEYHPELILFNGL</sequence>
<evidence type="ECO:0000313" key="3">
    <source>
        <dbReference type="Proteomes" id="UP000595224"/>
    </source>
</evidence>
<gene>
    <name evidence="2" type="ORF">IWA51_10730</name>
</gene>
<dbReference type="InterPro" id="IPR039561">
    <property type="entry name" value="Peptidase_M15C"/>
</dbReference>
<dbReference type="Gene3D" id="3.30.1380.10">
    <property type="match status" value="1"/>
</dbReference>
<reference evidence="2 3" key="1">
    <citation type="submission" date="2020-11" db="EMBL/GenBank/DDBJ databases">
        <title>Treponema Peruensis nv. sp., first commensal Treponema isolated from human feces.</title>
        <authorList>
            <person name="Belkhou C."/>
            <person name="Raes J."/>
        </authorList>
    </citation>
    <scope>NUCLEOTIDE SEQUENCE [LARGE SCALE GENOMIC DNA]</scope>
    <source>
        <strain evidence="2 3">RCC2812</strain>
    </source>
</reference>
<keyword evidence="3" id="KW-1185">Reference proteome</keyword>
<dbReference type="Proteomes" id="UP000595224">
    <property type="component" value="Chromosome"/>
</dbReference>
<dbReference type="GO" id="GO:0008233">
    <property type="term" value="F:peptidase activity"/>
    <property type="evidence" value="ECO:0007669"/>
    <property type="project" value="InterPro"/>
</dbReference>
<dbReference type="SUPFAM" id="SSF55166">
    <property type="entry name" value="Hedgehog/DD-peptidase"/>
    <property type="match status" value="1"/>
</dbReference>
<organism evidence="2 3">
    <name type="scientific">Treponema peruense</name>
    <dbReference type="NCBI Taxonomy" id="2787628"/>
    <lineage>
        <taxon>Bacteria</taxon>
        <taxon>Pseudomonadati</taxon>
        <taxon>Spirochaetota</taxon>
        <taxon>Spirochaetia</taxon>
        <taxon>Spirochaetales</taxon>
        <taxon>Treponemataceae</taxon>
        <taxon>Treponema</taxon>
    </lineage>
</organism>
<dbReference type="InterPro" id="IPR009045">
    <property type="entry name" value="Zn_M74/Hedgehog-like"/>
</dbReference>